<evidence type="ECO:0000313" key="2">
    <source>
        <dbReference type="EMBL" id="ASK26766.1"/>
    </source>
</evidence>
<dbReference type="KEGG" id="nei:BG910_02540"/>
<dbReference type="AlphaFoldDB" id="A0A220S074"/>
<proteinExistence type="predicted"/>
<dbReference type="RefSeq" id="WP_089035487.1">
    <property type="nucleotide sequence ID" value="NZ_CP022278.1"/>
</dbReference>
<dbReference type="SUPFAM" id="SSF50037">
    <property type="entry name" value="C-terminal domain of transcriptional repressors"/>
    <property type="match status" value="1"/>
</dbReference>
<feature type="domain" description="Ferrous iron transporter FeoA-like" evidence="1">
    <location>
        <begin position="4"/>
        <end position="85"/>
    </location>
</feature>
<dbReference type="SMART" id="SM00899">
    <property type="entry name" value="FeoA"/>
    <property type="match status" value="1"/>
</dbReference>
<sequence>MSVTPLSRLRKGATAQIASIAPNPVFGEIDPLVTRRLADLGFSDGMPLTVIAVGVLGKGPFAVRLGNHSQFSLRSAEAEKVLCHVTEPA</sequence>
<dbReference type="Gene3D" id="2.30.30.90">
    <property type="match status" value="1"/>
</dbReference>
<dbReference type="OrthoDB" id="559009at2"/>
<gene>
    <name evidence="2" type="ORF">BG910_02540</name>
</gene>
<dbReference type="Pfam" id="PF04023">
    <property type="entry name" value="FeoA"/>
    <property type="match status" value="1"/>
</dbReference>
<name>A0A220S074_9NEIS</name>
<evidence type="ECO:0000259" key="1">
    <source>
        <dbReference type="SMART" id="SM00899"/>
    </source>
</evidence>
<dbReference type="InterPro" id="IPR008988">
    <property type="entry name" value="Transcriptional_repressor_C"/>
</dbReference>
<organism evidence="2 3">
    <name type="scientific">Neisseria chenwenguii</name>
    <dbReference type="NCBI Taxonomy" id="1853278"/>
    <lineage>
        <taxon>Bacteria</taxon>
        <taxon>Pseudomonadati</taxon>
        <taxon>Pseudomonadota</taxon>
        <taxon>Betaproteobacteria</taxon>
        <taxon>Neisseriales</taxon>
        <taxon>Neisseriaceae</taxon>
        <taxon>Neisseria</taxon>
    </lineage>
</organism>
<dbReference type="InterPro" id="IPR038157">
    <property type="entry name" value="FeoA_core_dom"/>
</dbReference>
<evidence type="ECO:0000313" key="3">
    <source>
        <dbReference type="Proteomes" id="UP000198238"/>
    </source>
</evidence>
<protein>
    <submittedName>
        <fullName evidence="2">Iron transporter</fullName>
    </submittedName>
</protein>
<keyword evidence="3" id="KW-1185">Reference proteome</keyword>
<accession>A0A220S074</accession>
<dbReference type="EMBL" id="CP022278">
    <property type="protein sequence ID" value="ASK26766.1"/>
    <property type="molecule type" value="Genomic_DNA"/>
</dbReference>
<dbReference type="InterPro" id="IPR007167">
    <property type="entry name" value="Fe-transptr_FeoA-like"/>
</dbReference>
<reference evidence="2 3" key="1">
    <citation type="submission" date="2017-06" db="EMBL/GenBank/DDBJ databases">
        <title>Neisseria chenwenguii sp. nov., isolated from the intestinal contents of Tibetan Plateau Pika in Yushu, Qinghai Province, China.</title>
        <authorList>
            <person name="Zhang G."/>
        </authorList>
    </citation>
    <scope>NUCLEOTIDE SEQUENCE [LARGE SCALE GENOMIC DNA]</scope>
    <source>
        <strain evidence="2 3">10023</strain>
    </source>
</reference>
<dbReference type="Proteomes" id="UP000198238">
    <property type="component" value="Chromosome"/>
</dbReference>
<dbReference type="GO" id="GO:0046914">
    <property type="term" value="F:transition metal ion binding"/>
    <property type="evidence" value="ECO:0007669"/>
    <property type="project" value="InterPro"/>
</dbReference>